<dbReference type="Proteomes" id="UP000177025">
    <property type="component" value="Unassembled WGS sequence"/>
</dbReference>
<accession>A0A1F4U3G4</accession>
<gene>
    <name evidence="3" type="ORF">A2Y85_08300</name>
</gene>
<sequence>MDWNKLNIFISFIAFGGIILYFISRARKNPKDLFIRKIAGLQAIDEAIGRATEMGKPILYTTGLGLIDYIPTIASLNILGEVARKIAKYNTRLINPHCDPVVYTVAREIVKEAYASAGRPDAYDPSSVYFVTDSQFAYAAALDGVMWREKPATNFLLGYFMAESLIIAETGAATGAIQISGTDAIPQLPFLVTACDYTLIGEELYAASAYISREPLLLGAIKGEDLGKIIIGGLLIIASLLGIFTKFAILDLFR</sequence>
<name>A0A1F4U3G4_UNCW3</name>
<proteinExistence type="predicted"/>
<comment type="caution">
    <text evidence="3">The sequence shown here is derived from an EMBL/GenBank/DDBJ whole genome shotgun (WGS) entry which is preliminary data.</text>
</comment>
<feature type="domain" description="DUF6754" evidence="2">
    <location>
        <begin position="2"/>
        <end position="249"/>
    </location>
</feature>
<protein>
    <recommendedName>
        <fullName evidence="2">DUF6754 domain-containing protein</fullName>
    </recommendedName>
</protein>
<dbReference type="InterPro" id="IPR046642">
    <property type="entry name" value="DUF6754"/>
</dbReference>
<feature type="transmembrane region" description="Helical" evidence="1">
    <location>
        <begin position="229"/>
        <end position="249"/>
    </location>
</feature>
<dbReference type="AlphaFoldDB" id="A0A1F4U3G4"/>
<reference evidence="3 4" key="1">
    <citation type="journal article" date="2016" name="Nat. Commun.">
        <title>Thousands of microbial genomes shed light on interconnected biogeochemical processes in an aquifer system.</title>
        <authorList>
            <person name="Anantharaman K."/>
            <person name="Brown C.T."/>
            <person name="Hug L.A."/>
            <person name="Sharon I."/>
            <person name="Castelle C.J."/>
            <person name="Probst A.J."/>
            <person name="Thomas B.C."/>
            <person name="Singh A."/>
            <person name="Wilkins M.J."/>
            <person name="Karaoz U."/>
            <person name="Brodie E.L."/>
            <person name="Williams K.H."/>
            <person name="Hubbard S.S."/>
            <person name="Banfield J.F."/>
        </authorList>
    </citation>
    <scope>NUCLEOTIDE SEQUENCE [LARGE SCALE GENOMIC DNA]</scope>
</reference>
<evidence type="ECO:0000313" key="4">
    <source>
        <dbReference type="Proteomes" id="UP000177025"/>
    </source>
</evidence>
<evidence type="ECO:0000259" key="2">
    <source>
        <dbReference type="Pfam" id="PF20539"/>
    </source>
</evidence>
<dbReference type="Pfam" id="PF20539">
    <property type="entry name" value="DUF6754"/>
    <property type="match status" value="1"/>
</dbReference>
<keyword evidence="1" id="KW-0472">Membrane</keyword>
<dbReference type="EMBL" id="MEUM01000135">
    <property type="protein sequence ID" value="OGC39419.1"/>
    <property type="molecule type" value="Genomic_DNA"/>
</dbReference>
<keyword evidence="1" id="KW-0812">Transmembrane</keyword>
<feature type="transmembrane region" description="Helical" evidence="1">
    <location>
        <begin position="6"/>
        <end position="23"/>
    </location>
</feature>
<evidence type="ECO:0000313" key="3">
    <source>
        <dbReference type="EMBL" id="OGC39419.1"/>
    </source>
</evidence>
<evidence type="ECO:0000256" key="1">
    <source>
        <dbReference type="SAM" id="Phobius"/>
    </source>
</evidence>
<keyword evidence="1" id="KW-1133">Transmembrane helix</keyword>
<organism evidence="3 4">
    <name type="scientific">candidate division WOR-3 bacterium RBG_13_43_14</name>
    <dbReference type="NCBI Taxonomy" id="1802590"/>
    <lineage>
        <taxon>Bacteria</taxon>
        <taxon>Bacteria division WOR-3</taxon>
    </lineage>
</organism>